<dbReference type="GO" id="GO:0005886">
    <property type="term" value="C:plasma membrane"/>
    <property type="evidence" value="ECO:0007669"/>
    <property type="project" value="UniProtKB-SubCell"/>
</dbReference>
<keyword evidence="3" id="KW-1003">Cell membrane</keyword>
<accession>A0A426FQL4</accession>
<dbReference type="InterPro" id="IPR000515">
    <property type="entry name" value="MetI-like"/>
</dbReference>
<feature type="transmembrane region" description="Helical" evidence="7">
    <location>
        <begin position="337"/>
        <end position="359"/>
    </location>
</feature>
<dbReference type="PANTHER" id="PTHR32243">
    <property type="entry name" value="MALTOSE TRANSPORT SYSTEM PERMEASE-RELATED"/>
    <property type="match status" value="1"/>
</dbReference>
<evidence type="ECO:0000256" key="7">
    <source>
        <dbReference type="SAM" id="Phobius"/>
    </source>
</evidence>
<comment type="subcellular location">
    <subcellularLocation>
        <location evidence="1">Cell membrane</location>
        <topology evidence="1">Multi-pass membrane protein</topology>
    </subcellularLocation>
</comment>
<evidence type="ECO:0000256" key="4">
    <source>
        <dbReference type="ARBA" id="ARBA00022692"/>
    </source>
</evidence>
<keyword evidence="5 7" id="KW-1133">Transmembrane helix</keyword>
<dbReference type="PANTHER" id="PTHR32243:SF52">
    <property type="entry name" value="ABC TRANSPORTER PERMEASE PROTEIN"/>
    <property type="match status" value="1"/>
</dbReference>
<gene>
    <name evidence="9" type="ORF">EHV23_01290</name>
</gene>
<dbReference type="AlphaFoldDB" id="A0A426FQL4"/>
<feature type="transmembrane region" description="Helical" evidence="7">
    <location>
        <begin position="284"/>
        <end position="306"/>
    </location>
</feature>
<feature type="transmembrane region" description="Helical" evidence="7">
    <location>
        <begin position="567"/>
        <end position="588"/>
    </location>
</feature>
<dbReference type="GO" id="GO:0055085">
    <property type="term" value="P:transmembrane transport"/>
    <property type="evidence" value="ECO:0007669"/>
    <property type="project" value="InterPro"/>
</dbReference>
<evidence type="ECO:0000259" key="8">
    <source>
        <dbReference type="PROSITE" id="PS50928"/>
    </source>
</evidence>
<feature type="transmembrane region" description="Helical" evidence="7">
    <location>
        <begin position="99"/>
        <end position="122"/>
    </location>
</feature>
<feature type="transmembrane region" description="Helical" evidence="7">
    <location>
        <begin position="202"/>
        <end position="225"/>
    </location>
</feature>
<keyword evidence="10" id="KW-1185">Reference proteome</keyword>
<evidence type="ECO:0000256" key="6">
    <source>
        <dbReference type="ARBA" id="ARBA00023136"/>
    </source>
</evidence>
<dbReference type="OrthoDB" id="8578268at2"/>
<feature type="transmembrane region" description="Helical" evidence="7">
    <location>
        <begin position="459"/>
        <end position="482"/>
    </location>
</feature>
<evidence type="ECO:0000256" key="5">
    <source>
        <dbReference type="ARBA" id="ARBA00022989"/>
    </source>
</evidence>
<keyword evidence="6 7" id="KW-0472">Membrane</keyword>
<keyword evidence="4 7" id="KW-0812">Transmembrane</keyword>
<evidence type="ECO:0000256" key="2">
    <source>
        <dbReference type="ARBA" id="ARBA00022448"/>
    </source>
</evidence>
<sequence length="614" mass="66692">MSALHRERWFPVWLVLPGSATLMLLWLLPLVVLVQLLGGQAAGSLGRAWQMMVMLVQNPGVQQELLFNALRLTGTIALEALLGLLLARLLPLRGWAAGAWHTLLGVMLFSPLVISVMGWGGLFQPGLGLDFPPSCQVDLLCENAARLTDAVQVLVRGLWQWVPLFALLCVARLRRIPRVCYQTVAFDGGGRWTAFRLMEWPWLRGALGLGVLFRLMAGPVLDVNFFRFLARADGGPLALLAGSPEWLAGVAGSVPGVAPLSWLLPGLLNAGGQTGNVPVYELTASLTLLQALLMLPALLMIPWLLLHRPSNRQLPGCLVEVPAEEPLGRRRGLLGGLLRWLVLAACAVAGVAPLVWLAVMALQVMTPEGTGYGLAHFMAVLDDSVWRSSLLRTGVRALLTAAVAVLLAVPMAYAWSRRLLAGDRLMTVLLLFSLFMPTVVLALPLIHVNELLGWLGMPYAVGVAHLAFAVPLSVWLLAAGMVRVPVALDEMAMQDGFGFLRFLWQVLLPAVRPHLRGALLVCFMLGWMEFLYARVLGSVVWPPSVVLLSESVMALPLAEGAVHRAEWQVLAAAAWLVMLPVMLAVCALREQLPDMLSLFRLVGPRPRGRAKQGA</sequence>
<evidence type="ECO:0000313" key="10">
    <source>
        <dbReference type="Proteomes" id="UP000270261"/>
    </source>
</evidence>
<feature type="transmembrane region" description="Helical" evidence="7">
    <location>
        <begin position="395"/>
        <end position="415"/>
    </location>
</feature>
<feature type="transmembrane region" description="Helical" evidence="7">
    <location>
        <begin position="427"/>
        <end position="447"/>
    </location>
</feature>
<evidence type="ECO:0000256" key="1">
    <source>
        <dbReference type="ARBA" id="ARBA00004651"/>
    </source>
</evidence>
<protein>
    <submittedName>
        <fullName evidence="9">Carbohydrate ABC transporter permease</fullName>
    </submittedName>
</protein>
<dbReference type="EMBL" id="RRUE01000001">
    <property type="protein sequence ID" value="RRN44941.1"/>
    <property type="molecule type" value="Genomic_DNA"/>
</dbReference>
<dbReference type="CDD" id="cd06261">
    <property type="entry name" value="TM_PBP2"/>
    <property type="match status" value="1"/>
</dbReference>
<name>A0A426FQL4_9BURK</name>
<dbReference type="Proteomes" id="UP000270261">
    <property type="component" value="Unassembled WGS sequence"/>
</dbReference>
<reference evidence="9 10" key="1">
    <citation type="submission" date="2018-11" db="EMBL/GenBank/DDBJ databases">
        <title>Genome sequencing of Lautropia sp. KCOM 2505 (= ChDC F240).</title>
        <authorList>
            <person name="Kook J.-K."/>
            <person name="Park S.-N."/>
            <person name="Lim Y.K."/>
        </authorList>
    </citation>
    <scope>NUCLEOTIDE SEQUENCE [LARGE SCALE GENOMIC DNA]</scope>
    <source>
        <strain evidence="9 10">KCOM 2505</strain>
    </source>
</reference>
<dbReference type="RefSeq" id="WP_125094372.1">
    <property type="nucleotide sequence ID" value="NZ_RRUE01000001.1"/>
</dbReference>
<evidence type="ECO:0000256" key="3">
    <source>
        <dbReference type="ARBA" id="ARBA00022475"/>
    </source>
</evidence>
<organism evidence="9 10">
    <name type="scientific">Lautropia dentalis</name>
    <dbReference type="NCBI Taxonomy" id="2490857"/>
    <lineage>
        <taxon>Bacteria</taxon>
        <taxon>Pseudomonadati</taxon>
        <taxon>Pseudomonadota</taxon>
        <taxon>Betaproteobacteria</taxon>
        <taxon>Burkholderiales</taxon>
        <taxon>Burkholderiaceae</taxon>
        <taxon>Lautropia</taxon>
    </lineage>
</organism>
<dbReference type="SUPFAM" id="SSF161098">
    <property type="entry name" value="MetI-like"/>
    <property type="match status" value="2"/>
</dbReference>
<proteinExistence type="predicted"/>
<feature type="domain" description="ABC transmembrane type-1" evidence="8">
    <location>
        <begin position="390"/>
        <end position="588"/>
    </location>
</feature>
<dbReference type="InterPro" id="IPR050901">
    <property type="entry name" value="BP-dep_ABC_trans_perm"/>
</dbReference>
<feature type="transmembrane region" description="Helical" evidence="7">
    <location>
        <begin position="518"/>
        <end position="541"/>
    </location>
</feature>
<dbReference type="PROSITE" id="PS50928">
    <property type="entry name" value="ABC_TM1"/>
    <property type="match status" value="1"/>
</dbReference>
<feature type="transmembrane region" description="Helical" evidence="7">
    <location>
        <begin position="65"/>
        <end position="87"/>
    </location>
</feature>
<feature type="transmembrane region" description="Helical" evidence="7">
    <location>
        <begin position="12"/>
        <end position="37"/>
    </location>
</feature>
<comment type="caution">
    <text evidence="9">The sequence shown here is derived from an EMBL/GenBank/DDBJ whole genome shotgun (WGS) entry which is preliminary data.</text>
</comment>
<keyword evidence="2" id="KW-0813">Transport</keyword>
<dbReference type="InterPro" id="IPR035906">
    <property type="entry name" value="MetI-like_sf"/>
</dbReference>
<evidence type="ECO:0000313" key="9">
    <source>
        <dbReference type="EMBL" id="RRN44941.1"/>
    </source>
</evidence>
<dbReference type="Gene3D" id="1.10.3720.10">
    <property type="entry name" value="MetI-like"/>
    <property type="match status" value="2"/>
</dbReference>